<evidence type="ECO:0000313" key="1">
    <source>
        <dbReference type="EMBL" id="VDM27003.1"/>
    </source>
</evidence>
<proteinExistence type="predicted"/>
<dbReference type="SUPFAM" id="SSF52833">
    <property type="entry name" value="Thioredoxin-like"/>
    <property type="match status" value="1"/>
</dbReference>
<name>A0A183U070_TOXCA</name>
<dbReference type="Gene3D" id="3.40.30.10">
    <property type="entry name" value="Glutaredoxin"/>
    <property type="match status" value="1"/>
</dbReference>
<dbReference type="InterPro" id="IPR036249">
    <property type="entry name" value="Thioredoxin-like_sf"/>
</dbReference>
<protein>
    <submittedName>
        <fullName evidence="3">L51_S25_CI-B8 domain-containing protein</fullName>
    </submittedName>
</protein>
<dbReference type="AlphaFoldDB" id="A0A183U070"/>
<sequence>MQPQNGFTASTIRFVPHFRALRISWTHNSLMSEGVEQFVHEFLPVIRENNPHIDFVLLRTHTECDPFIVGE</sequence>
<dbReference type="Proteomes" id="UP000050794">
    <property type="component" value="Unassembled WGS sequence"/>
</dbReference>
<evidence type="ECO:0000313" key="2">
    <source>
        <dbReference type="Proteomes" id="UP000050794"/>
    </source>
</evidence>
<keyword evidence="2" id="KW-1185">Reference proteome</keyword>
<reference evidence="3" key="1">
    <citation type="submission" date="2016-06" db="UniProtKB">
        <authorList>
            <consortium name="WormBaseParasite"/>
        </authorList>
    </citation>
    <scope>IDENTIFICATION</scope>
</reference>
<reference evidence="1 2" key="2">
    <citation type="submission" date="2018-11" db="EMBL/GenBank/DDBJ databases">
        <authorList>
            <consortium name="Pathogen Informatics"/>
        </authorList>
    </citation>
    <scope>NUCLEOTIDE SEQUENCE [LARGE SCALE GENOMIC DNA]</scope>
</reference>
<organism evidence="2 3">
    <name type="scientific">Toxocara canis</name>
    <name type="common">Canine roundworm</name>
    <dbReference type="NCBI Taxonomy" id="6265"/>
    <lineage>
        <taxon>Eukaryota</taxon>
        <taxon>Metazoa</taxon>
        <taxon>Ecdysozoa</taxon>
        <taxon>Nematoda</taxon>
        <taxon>Chromadorea</taxon>
        <taxon>Rhabditida</taxon>
        <taxon>Spirurina</taxon>
        <taxon>Ascaridomorpha</taxon>
        <taxon>Ascaridoidea</taxon>
        <taxon>Toxocaridae</taxon>
        <taxon>Toxocara</taxon>
    </lineage>
</organism>
<dbReference type="WBParaSite" id="TCNE_0000189001-mRNA-1">
    <property type="protein sequence ID" value="TCNE_0000189001-mRNA-1"/>
    <property type="gene ID" value="TCNE_0000189001"/>
</dbReference>
<gene>
    <name evidence="1" type="ORF">TCNE_LOCUS1890</name>
</gene>
<dbReference type="EMBL" id="UYWY01001625">
    <property type="protein sequence ID" value="VDM27003.1"/>
    <property type="molecule type" value="Genomic_DNA"/>
</dbReference>
<accession>A0A183U070</accession>
<evidence type="ECO:0000313" key="3">
    <source>
        <dbReference type="WBParaSite" id="TCNE_0000189001-mRNA-1"/>
    </source>
</evidence>